<dbReference type="Proteomes" id="UP000070376">
    <property type="component" value="Unassembled WGS sequence"/>
</dbReference>
<name>A0A133KBM8_HEYCO</name>
<sequence length="56" mass="6393">MEYDSSLPVLQLFVTDRLEKRSRALPEKHDEGVKMEEGEHSIGCFPRPNGMRCCLG</sequence>
<gene>
    <name evidence="1" type="ORF">HMPREF3213_03535</name>
</gene>
<proteinExistence type="predicted"/>
<dbReference type="PATRIC" id="fig|1398.22.peg.3542"/>
<evidence type="ECO:0000313" key="2">
    <source>
        <dbReference type="Proteomes" id="UP000070376"/>
    </source>
</evidence>
<reference evidence="2" key="1">
    <citation type="submission" date="2016-01" db="EMBL/GenBank/DDBJ databases">
        <authorList>
            <person name="Mitreva M."/>
            <person name="Pepin K.H."/>
            <person name="Mihindukulasuriya K.A."/>
            <person name="Fulton R."/>
            <person name="Fronick C."/>
            <person name="O'Laughlin M."/>
            <person name="Miner T."/>
            <person name="Herter B."/>
            <person name="Rosa B.A."/>
            <person name="Cordes M."/>
            <person name="Tomlinson C."/>
            <person name="Wollam A."/>
            <person name="Palsikar V.B."/>
            <person name="Mardis E.R."/>
            <person name="Wilson R.K."/>
        </authorList>
    </citation>
    <scope>NUCLEOTIDE SEQUENCE [LARGE SCALE GENOMIC DNA]</scope>
    <source>
        <strain evidence="2">GED7749B</strain>
    </source>
</reference>
<dbReference type="AlphaFoldDB" id="A0A133KBM8"/>
<protein>
    <submittedName>
        <fullName evidence="1">Uncharacterized protein</fullName>
    </submittedName>
</protein>
<accession>A0A133KBM8</accession>
<dbReference type="EMBL" id="LRPN01000182">
    <property type="protein sequence ID" value="KWZ76981.1"/>
    <property type="molecule type" value="Genomic_DNA"/>
</dbReference>
<evidence type="ECO:0000313" key="1">
    <source>
        <dbReference type="EMBL" id="KWZ76981.1"/>
    </source>
</evidence>
<organism evidence="1 2">
    <name type="scientific">Heyndrickxia coagulans</name>
    <name type="common">Weizmannia coagulans</name>
    <dbReference type="NCBI Taxonomy" id="1398"/>
    <lineage>
        <taxon>Bacteria</taxon>
        <taxon>Bacillati</taxon>
        <taxon>Bacillota</taxon>
        <taxon>Bacilli</taxon>
        <taxon>Bacillales</taxon>
        <taxon>Bacillaceae</taxon>
        <taxon>Heyndrickxia</taxon>
    </lineage>
</organism>
<comment type="caution">
    <text evidence="1">The sequence shown here is derived from an EMBL/GenBank/DDBJ whole genome shotgun (WGS) entry which is preliminary data.</text>
</comment>